<keyword evidence="1" id="KW-0863">Zinc-finger</keyword>
<evidence type="ECO:0000256" key="1">
    <source>
        <dbReference type="PROSITE-ProRule" id="PRU00175"/>
    </source>
</evidence>
<sequence length="206" mass="23008">MDSSPRFKRTGSGSGRYPSMQVPVSDMPMNSNPNRGMARNSSSLDPYEQDNEGYGGMSRMLSRNESRSVDRGGSRFDSSFEDYGNEDDGHDHSNESPGGSSGGGKPVKMSLMALLAETDKEMGLDGSKYMMDDDDFDQEEEEEEEEQQTYQKEKFNHCSVCMVRHHGDAFAACGHTFCRLCSRELSIERGNCPLCNNFILEILDVF</sequence>
<dbReference type="GO" id="GO:0008270">
    <property type="term" value="F:zinc ion binding"/>
    <property type="evidence" value="ECO:0007669"/>
    <property type="project" value="UniProtKB-KW"/>
</dbReference>
<dbReference type="Gene3D" id="3.30.40.10">
    <property type="entry name" value="Zinc/RING finger domain, C3HC4 (zinc finger)"/>
    <property type="match status" value="1"/>
</dbReference>
<dbReference type="PANTHER" id="PTHR46629">
    <property type="entry name" value="OS01G0917900 PROTEIN"/>
    <property type="match status" value="1"/>
</dbReference>
<dbReference type="Pfam" id="PF13920">
    <property type="entry name" value="zf-C3HC4_3"/>
    <property type="match status" value="1"/>
</dbReference>
<evidence type="ECO:0000313" key="4">
    <source>
        <dbReference type="EMBL" id="GAA0159190.1"/>
    </source>
</evidence>
<reference evidence="4 5" key="1">
    <citation type="submission" date="2024-01" db="EMBL/GenBank/DDBJ databases">
        <title>The complete chloroplast genome sequence of Lithospermum erythrorhizon: insights into the phylogenetic relationship among Boraginaceae species and the maternal lineages of purple gromwells.</title>
        <authorList>
            <person name="Okada T."/>
            <person name="Watanabe K."/>
        </authorList>
    </citation>
    <scope>NUCLEOTIDE SEQUENCE [LARGE SCALE GENOMIC DNA]</scope>
</reference>
<gene>
    <name evidence="4" type="ORF">LIER_43473</name>
</gene>
<dbReference type="InterPro" id="IPR013083">
    <property type="entry name" value="Znf_RING/FYVE/PHD"/>
</dbReference>
<keyword evidence="1" id="KW-0862">Zinc</keyword>
<feature type="compositionally biased region" description="Basic and acidic residues" evidence="2">
    <location>
        <begin position="62"/>
        <end position="74"/>
    </location>
</feature>
<keyword evidence="5" id="KW-1185">Reference proteome</keyword>
<dbReference type="SUPFAM" id="SSF57850">
    <property type="entry name" value="RING/U-box"/>
    <property type="match status" value="1"/>
</dbReference>
<feature type="domain" description="RING-type" evidence="3">
    <location>
        <begin position="158"/>
        <end position="196"/>
    </location>
</feature>
<feature type="region of interest" description="Disordered" evidence="2">
    <location>
        <begin position="1"/>
        <end position="107"/>
    </location>
</feature>
<comment type="caution">
    <text evidence="4">The sequence shown here is derived from an EMBL/GenBank/DDBJ whole genome shotgun (WGS) entry which is preliminary data.</text>
</comment>
<evidence type="ECO:0000256" key="2">
    <source>
        <dbReference type="SAM" id="MobiDB-lite"/>
    </source>
</evidence>
<dbReference type="PROSITE" id="PS50089">
    <property type="entry name" value="ZF_RING_2"/>
    <property type="match status" value="1"/>
</dbReference>
<name>A0AAV3Q5H7_LITER</name>
<proteinExistence type="predicted"/>
<dbReference type="EMBL" id="BAABME010035530">
    <property type="protein sequence ID" value="GAA0159190.1"/>
    <property type="molecule type" value="Genomic_DNA"/>
</dbReference>
<evidence type="ECO:0000313" key="5">
    <source>
        <dbReference type="Proteomes" id="UP001454036"/>
    </source>
</evidence>
<keyword evidence="1" id="KW-0479">Metal-binding</keyword>
<organism evidence="4 5">
    <name type="scientific">Lithospermum erythrorhizon</name>
    <name type="common">Purple gromwell</name>
    <name type="synonym">Lithospermum officinale var. erythrorhizon</name>
    <dbReference type="NCBI Taxonomy" id="34254"/>
    <lineage>
        <taxon>Eukaryota</taxon>
        <taxon>Viridiplantae</taxon>
        <taxon>Streptophyta</taxon>
        <taxon>Embryophyta</taxon>
        <taxon>Tracheophyta</taxon>
        <taxon>Spermatophyta</taxon>
        <taxon>Magnoliopsida</taxon>
        <taxon>eudicotyledons</taxon>
        <taxon>Gunneridae</taxon>
        <taxon>Pentapetalae</taxon>
        <taxon>asterids</taxon>
        <taxon>lamiids</taxon>
        <taxon>Boraginales</taxon>
        <taxon>Boraginaceae</taxon>
        <taxon>Boraginoideae</taxon>
        <taxon>Lithospermeae</taxon>
        <taxon>Lithospermum</taxon>
    </lineage>
</organism>
<dbReference type="AlphaFoldDB" id="A0AAV3Q5H7"/>
<dbReference type="InterPro" id="IPR001841">
    <property type="entry name" value="Znf_RING"/>
</dbReference>
<dbReference type="Proteomes" id="UP001454036">
    <property type="component" value="Unassembled WGS sequence"/>
</dbReference>
<accession>A0AAV3Q5H7</accession>
<protein>
    <recommendedName>
        <fullName evidence="3">RING-type domain-containing protein</fullName>
    </recommendedName>
</protein>
<evidence type="ECO:0000259" key="3">
    <source>
        <dbReference type="PROSITE" id="PS50089"/>
    </source>
</evidence>
<dbReference type="CDD" id="cd16449">
    <property type="entry name" value="RING-HC"/>
    <property type="match status" value="1"/>
</dbReference>
<feature type="compositionally biased region" description="Polar residues" evidence="2">
    <location>
        <begin position="28"/>
        <end position="44"/>
    </location>
</feature>